<evidence type="ECO:0000313" key="3">
    <source>
        <dbReference type="Proteomes" id="UP000501387"/>
    </source>
</evidence>
<dbReference type="Pfam" id="PF01636">
    <property type="entry name" value="APH"/>
    <property type="match status" value="1"/>
</dbReference>
<dbReference type="Proteomes" id="UP000501387">
    <property type="component" value="Chromosome"/>
</dbReference>
<dbReference type="RefSeq" id="WP_166325283.1">
    <property type="nucleotide sequence ID" value="NZ_CP049934.1"/>
</dbReference>
<dbReference type="AlphaFoldDB" id="A0A6G8FLB2"/>
<evidence type="ECO:0000313" key="2">
    <source>
        <dbReference type="EMBL" id="QIM17155.1"/>
    </source>
</evidence>
<dbReference type="Gene3D" id="3.90.1200.10">
    <property type="match status" value="1"/>
</dbReference>
<dbReference type="InterPro" id="IPR002575">
    <property type="entry name" value="Aminoglycoside_PTrfase"/>
</dbReference>
<dbReference type="GO" id="GO:0016740">
    <property type="term" value="F:transferase activity"/>
    <property type="evidence" value="ECO:0007669"/>
    <property type="project" value="UniProtKB-KW"/>
</dbReference>
<reference evidence="2 3" key="1">
    <citation type="submission" date="2020-03" db="EMBL/GenBank/DDBJ databases">
        <title>Leucobacter sp. nov., isolated from beetles.</title>
        <authorList>
            <person name="Hyun D.-W."/>
            <person name="Bae J.-W."/>
        </authorList>
    </citation>
    <scope>NUCLEOTIDE SEQUENCE [LARGE SCALE GENOMIC DNA]</scope>
    <source>
        <strain evidence="2 3">HDW9B</strain>
    </source>
</reference>
<evidence type="ECO:0000259" key="1">
    <source>
        <dbReference type="Pfam" id="PF01636"/>
    </source>
</evidence>
<dbReference type="EMBL" id="CP049934">
    <property type="protein sequence ID" value="QIM17155.1"/>
    <property type="molecule type" value="Genomic_DNA"/>
</dbReference>
<protein>
    <submittedName>
        <fullName evidence="2">Aminoglycoside phosphotransferase family protein</fullName>
    </submittedName>
</protein>
<sequence length="307" mass="33936">MPEEQLGSRVTVSHRPGMKWFTKTARGLDEDHTLLKREFQATVAASETFDDRGNPVALPKATLGNGYLTMETPDRFESPFKSLLSKEIPDEWTNYVRKIGEKLSALHSANVPFDANPEMPVLYPIPISMFHLVSEGALWTLEKLPTSFHEAAALQIEQLDLLPKVFIHGDLSIDNILTDDQQAVFIDWELAGMGSGLHDLASLMASFTSLRLKAQIVHHQSWTTGPAEIVRELTDFCSTLLQSYRILDGAYCGDTLMRLVSLKLLTRAQAMAAASISQSAMATLLLQLSMNLTANAKSISESLVPHV</sequence>
<name>A0A6G8FLB2_9MICO</name>
<organism evidence="2 3">
    <name type="scientific">Leucobacter insecticola</name>
    <dbReference type="NCBI Taxonomy" id="2714934"/>
    <lineage>
        <taxon>Bacteria</taxon>
        <taxon>Bacillati</taxon>
        <taxon>Actinomycetota</taxon>
        <taxon>Actinomycetes</taxon>
        <taxon>Micrococcales</taxon>
        <taxon>Microbacteriaceae</taxon>
        <taxon>Leucobacter</taxon>
    </lineage>
</organism>
<accession>A0A6G8FLB2</accession>
<proteinExistence type="predicted"/>
<dbReference type="KEGG" id="lins:G7067_13245"/>
<keyword evidence="2" id="KW-0808">Transferase</keyword>
<feature type="domain" description="Aminoglycoside phosphotransferase" evidence="1">
    <location>
        <begin position="93"/>
        <end position="209"/>
    </location>
</feature>
<gene>
    <name evidence="2" type="ORF">G7067_13245</name>
</gene>
<dbReference type="SUPFAM" id="SSF56112">
    <property type="entry name" value="Protein kinase-like (PK-like)"/>
    <property type="match status" value="1"/>
</dbReference>
<dbReference type="InterPro" id="IPR011009">
    <property type="entry name" value="Kinase-like_dom_sf"/>
</dbReference>
<keyword evidence="3" id="KW-1185">Reference proteome</keyword>